<evidence type="ECO:0000313" key="2">
    <source>
        <dbReference type="Proteomes" id="UP001348641"/>
    </source>
</evidence>
<proteinExistence type="predicted"/>
<dbReference type="Proteomes" id="UP001348641">
    <property type="component" value="Unassembled WGS sequence"/>
</dbReference>
<comment type="caution">
    <text evidence="1">The sequence shown here is derived from an EMBL/GenBank/DDBJ whole genome shotgun (WGS) entry which is preliminary data.</text>
</comment>
<evidence type="ECO:0008006" key="3">
    <source>
        <dbReference type="Google" id="ProtNLM"/>
    </source>
</evidence>
<reference evidence="1 2" key="1">
    <citation type="submission" date="2023-07" db="EMBL/GenBank/DDBJ databases">
        <authorList>
            <person name="Girao M."/>
            <person name="Carvalho M.F."/>
        </authorList>
    </citation>
    <scope>NUCLEOTIDE SEQUENCE [LARGE SCALE GENOMIC DNA]</scope>
    <source>
        <strain evidence="1 2">66/93</strain>
    </source>
</reference>
<organism evidence="1 2">
    <name type="scientific">Nocardiopsis tropica</name>
    <dbReference type="NCBI Taxonomy" id="109330"/>
    <lineage>
        <taxon>Bacteria</taxon>
        <taxon>Bacillati</taxon>
        <taxon>Actinomycetota</taxon>
        <taxon>Actinomycetes</taxon>
        <taxon>Streptosporangiales</taxon>
        <taxon>Nocardiopsidaceae</taxon>
        <taxon>Nocardiopsis</taxon>
    </lineage>
</organism>
<dbReference type="EMBL" id="JAUUCC010000219">
    <property type="protein sequence ID" value="MEE2055748.1"/>
    <property type="molecule type" value="Genomic_DNA"/>
</dbReference>
<accession>A0ABU7L2F5</accession>
<sequence>MAVHVSEWDYRVEETEGCGLSVSQMRNLGGNGWELTSEVVLPDLKAHGGFKIRAVFKKPRR</sequence>
<evidence type="ECO:0000313" key="1">
    <source>
        <dbReference type="EMBL" id="MEE2055748.1"/>
    </source>
</evidence>
<dbReference type="RefSeq" id="WP_330162475.1">
    <property type="nucleotide sequence ID" value="NZ_JAUUCC010000219.1"/>
</dbReference>
<gene>
    <name evidence="1" type="ORF">Q8A49_35135</name>
</gene>
<name>A0ABU7L2F5_9ACTN</name>
<protein>
    <recommendedName>
        <fullName evidence="3">DUF4177 domain-containing protein</fullName>
    </recommendedName>
</protein>